<dbReference type="eggNOG" id="KOG0987">
    <property type="taxonomic scope" value="Eukaryota"/>
</dbReference>
<dbReference type="SUPFAM" id="SSF52540">
    <property type="entry name" value="P-loop containing nucleoside triphosphate hydrolases"/>
    <property type="match status" value="1"/>
</dbReference>
<evidence type="ECO:0000259" key="2">
    <source>
        <dbReference type="Pfam" id="PF05970"/>
    </source>
</evidence>
<protein>
    <recommendedName>
        <fullName evidence="1">ATP-dependent DNA helicase</fullName>
        <ecNumber evidence="1">5.6.2.3</ecNumber>
    </recommendedName>
</protein>
<dbReference type="GO" id="GO:0006281">
    <property type="term" value="P:DNA repair"/>
    <property type="evidence" value="ECO:0007669"/>
    <property type="project" value="UniProtKB-KW"/>
</dbReference>
<evidence type="ECO:0000259" key="3">
    <source>
        <dbReference type="Pfam" id="PF14214"/>
    </source>
</evidence>
<keyword evidence="1" id="KW-0234">DNA repair</keyword>
<organism evidence="5 6">
    <name type="scientific">Lepisosteus oculatus</name>
    <name type="common">Spotted gar</name>
    <dbReference type="NCBI Taxonomy" id="7918"/>
    <lineage>
        <taxon>Eukaryota</taxon>
        <taxon>Metazoa</taxon>
        <taxon>Chordata</taxon>
        <taxon>Craniata</taxon>
        <taxon>Vertebrata</taxon>
        <taxon>Euteleostomi</taxon>
        <taxon>Actinopterygii</taxon>
        <taxon>Neopterygii</taxon>
        <taxon>Holostei</taxon>
        <taxon>Semionotiformes</taxon>
        <taxon>Lepisosteidae</taxon>
        <taxon>Lepisosteus</taxon>
    </lineage>
</organism>
<feature type="domain" description="DNA helicase Pif1-like 2B" evidence="4">
    <location>
        <begin position="833"/>
        <end position="858"/>
    </location>
</feature>
<evidence type="ECO:0000256" key="1">
    <source>
        <dbReference type="RuleBase" id="RU363044"/>
    </source>
</evidence>
<dbReference type="STRING" id="7918.ENSLOCP00000000172"/>
<dbReference type="GeneTree" id="ENSGT00940000166217"/>
<dbReference type="Pfam" id="PF14214">
    <property type="entry name" value="Helitron_like_N"/>
    <property type="match status" value="1"/>
</dbReference>
<reference evidence="5" key="2">
    <citation type="submission" date="2025-08" db="UniProtKB">
        <authorList>
            <consortium name="Ensembl"/>
        </authorList>
    </citation>
    <scope>IDENTIFICATION</scope>
</reference>
<keyword evidence="1" id="KW-0347">Helicase</keyword>
<comment type="catalytic activity">
    <reaction evidence="1">
        <text>ATP + H2O = ADP + phosphate + H(+)</text>
        <dbReference type="Rhea" id="RHEA:13065"/>
        <dbReference type="ChEBI" id="CHEBI:15377"/>
        <dbReference type="ChEBI" id="CHEBI:15378"/>
        <dbReference type="ChEBI" id="CHEBI:30616"/>
        <dbReference type="ChEBI" id="CHEBI:43474"/>
        <dbReference type="ChEBI" id="CHEBI:456216"/>
        <dbReference type="EC" id="5.6.2.3"/>
    </reaction>
</comment>
<keyword evidence="6" id="KW-1185">Reference proteome</keyword>
<feature type="domain" description="DNA helicase Pif1-like DEAD-box helicase" evidence="2">
    <location>
        <begin position="687"/>
        <end position="736"/>
    </location>
</feature>
<keyword evidence="1" id="KW-0233">DNA recombination</keyword>
<sequence length="858" mass="97674">YPIIFWKGQDGYLINILPLSSGKKVTANDYYAYQIMVRSKSSNHILKQKLKVSVFCSFATIGHNFQPETYQGLRDAITSDGDVNNTGKGVILPSTFTGGTRYMHEKTQDAMTYVTNVTTYGRPDLFITFTYNPTWQEIQRERFPGQKAIHRHDLIRVFRRKVVSLINLLTKNKIFGDSRCHMYTIEWQKKGLPHAHILLWLVNKIHPKDVDRIISAEIPDPHDDKVLFDVVVKNMIHGGKFTNKYPRKFLQETQTHQDGYPLYKRRKPGDGGHEAIFMTDNRWVVPYNPLLSQIFTAHVEYCSSVKSIKYVCKYVNKGFDMAVFGLQNKESNDDEVTKLQMGRYISSNEAVWKILKFPISKRHPTVVPLAVHLENGQHVYFNPETVDQAAPLDPKATTLTIFFDLCATLIYHEVPKYFRVYAAHPNNEECYYVRLLLHTVRGPTSSESLRTFEGRVCSTYREDCNLHGLLQNEKHCDEALSETTLTVSPYRLRDLFCIMLTACHHYNPQALWKNDDIIFNEALVKIEDKVLSLDGKELKQFGLPQPRTEKIGISQEMLRETSYSKEELKESVASNETMLTSDQANVYRKILDAIDHGGFCFLNAPGGTGKTFVTNLLLANLRSQGHIALAVASTGIAYSTFKLSLDLIRHDSQTCNISKGLAEVLIECKRIVWDDIRGNDAIMRRITFLMKGVFRQTLPVIPKGTRADELKAAVKASYSWKHVQKLHLQTNMRVHLKKDLLRKGDGTLATEKDVAKHVTVSSKEALESVVFPNLAANYKNTNWLSERALLALKNDAVDYINDRMLKKVPGEATVFKSVDTVVDIDDVVQYPVEFLNTLHPPGVPPHNLSLKIGCPVML</sequence>
<evidence type="ECO:0000313" key="6">
    <source>
        <dbReference type="Proteomes" id="UP000018468"/>
    </source>
</evidence>
<keyword evidence="1" id="KW-0227">DNA damage</keyword>
<dbReference type="PANTHER" id="PTHR10492:SF57">
    <property type="entry name" value="ATP-DEPENDENT DNA HELICASE"/>
    <property type="match status" value="1"/>
</dbReference>
<evidence type="ECO:0000313" key="5">
    <source>
        <dbReference type="Ensembl" id="ENSLOCP00000000172.1"/>
    </source>
</evidence>
<dbReference type="InterPro" id="IPR027417">
    <property type="entry name" value="P-loop_NTPase"/>
</dbReference>
<keyword evidence="1" id="KW-0547">Nucleotide-binding</keyword>
<dbReference type="AlphaFoldDB" id="W5LVL5"/>
<dbReference type="InterPro" id="IPR010285">
    <property type="entry name" value="DNA_helicase_pif1-like_DEAD"/>
</dbReference>
<accession>W5LVL5</accession>
<dbReference type="InterPro" id="IPR025476">
    <property type="entry name" value="Helitron_helicase-like"/>
</dbReference>
<reference evidence="6" key="1">
    <citation type="submission" date="2011-12" db="EMBL/GenBank/DDBJ databases">
        <title>The Draft Genome of Lepisosteus oculatus.</title>
        <authorList>
            <consortium name="The Broad Institute Genome Assembly &amp; Analysis Group"/>
            <consortium name="Computational R&amp;D Group"/>
            <consortium name="and Sequencing Platform"/>
            <person name="Di Palma F."/>
            <person name="Alfoldi J."/>
            <person name="Johnson J."/>
            <person name="Berlin A."/>
            <person name="Gnerre S."/>
            <person name="Jaffe D."/>
            <person name="MacCallum I."/>
            <person name="Young S."/>
            <person name="Walker B.J."/>
            <person name="Lander E.S."/>
            <person name="Lindblad-Toh K."/>
        </authorList>
    </citation>
    <scope>NUCLEOTIDE SEQUENCE [LARGE SCALE GENOMIC DNA]</scope>
</reference>
<dbReference type="OMA" id="HTENEMI"/>
<feature type="domain" description="DNA helicase Pif1-like DEAD-box helicase" evidence="2">
    <location>
        <begin position="578"/>
        <end position="677"/>
    </location>
</feature>
<dbReference type="InParanoid" id="W5LVL5"/>
<dbReference type="Pfam" id="PF05970">
    <property type="entry name" value="PIF1"/>
    <property type="match status" value="2"/>
</dbReference>
<dbReference type="EC" id="5.6.2.3" evidence="1"/>
<dbReference type="GO" id="GO:0005524">
    <property type="term" value="F:ATP binding"/>
    <property type="evidence" value="ECO:0007669"/>
    <property type="project" value="UniProtKB-KW"/>
</dbReference>
<dbReference type="Proteomes" id="UP000018468">
    <property type="component" value="Unassembled WGS sequence"/>
</dbReference>
<evidence type="ECO:0000259" key="4">
    <source>
        <dbReference type="Pfam" id="PF21530"/>
    </source>
</evidence>
<dbReference type="InterPro" id="IPR049163">
    <property type="entry name" value="Pif1-like_2B_dom"/>
</dbReference>
<dbReference type="GO" id="GO:0043139">
    <property type="term" value="F:5'-3' DNA helicase activity"/>
    <property type="evidence" value="ECO:0007669"/>
    <property type="project" value="UniProtKB-EC"/>
</dbReference>
<dbReference type="PANTHER" id="PTHR10492">
    <property type="match status" value="1"/>
</dbReference>
<dbReference type="Ensembl" id="ENSLOCT00000000172.1">
    <property type="protein sequence ID" value="ENSLOCP00000000172.1"/>
    <property type="gene ID" value="ENSLOCG00000000157.1"/>
</dbReference>
<keyword evidence="1" id="KW-0378">Hydrolase</keyword>
<keyword evidence="1" id="KW-0067">ATP-binding</keyword>
<dbReference type="GO" id="GO:0006310">
    <property type="term" value="P:DNA recombination"/>
    <property type="evidence" value="ECO:0007669"/>
    <property type="project" value="UniProtKB-KW"/>
</dbReference>
<name>W5LVL5_LEPOC</name>
<dbReference type="HOGENOM" id="CLU_001324_0_1_1"/>
<dbReference type="Gene3D" id="3.40.50.300">
    <property type="entry name" value="P-loop containing nucleotide triphosphate hydrolases"/>
    <property type="match status" value="1"/>
</dbReference>
<proteinExistence type="inferred from homology"/>
<dbReference type="GO" id="GO:0016887">
    <property type="term" value="F:ATP hydrolysis activity"/>
    <property type="evidence" value="ECO:0007669"/>
    <property type="project" value="RHEA"/>
</dbReference>
<feature type="domain" description="Helitron helicase-like" evidence="3">
    <location>
        <begin position="63"/>
        <end position="199"/>
    </location>
</feature>
<reference evidence="5" key="3">
    <citation type="submission" date="2025-09" db="UniProtKB">
        <authorList>
            <consortium name="Ensembl"/>
        </authorList>
    </citation>
    <scope>IDENTIFICATION</scope>
</reference>
<dbReference type="GO" id="GO:0000723">
    <property type="term" value="P:telomere maintenance"/>
    <property type="evidence" value="ECO:0007669"/>
    <property type="project" value="InterPro"/>
</dbReference>
<dbReference type="Pfam" id="PF21530">
    <property type="entry name" value="Pif1_2B_dom"/>
    <property type="match status" value="1"/>
</dbReference>
<comment type="cofactor">
    <cofactor evidence="1">
        <name>Mg(2+)</name>
        <dbReference type="ChEBI" id="CHEBI:18420"/>
    </cofactor>
</comment>
<comment type="similarity">
    <text evidence="1">Belongs to the helicase family.</text>
</comment>